<dbReference type="NCBIfam" id="NF033542">
    <property type="entry name" value="transpos_IS110"/>
    <property type="match status" value="1"/>
</dbReference>
<dbReference type="GO" id="GO:0004803">
    <property type="term" value="F:transposase activity"/>
    <property type="evidence" value="ECO:0007669"/>
    <property type="project" value="InterPro"/>
</dbReference>
<dbReference type="InterPro" id="IPR047650">
    <property type="entry name" value="Transpos_IS110"/>
</dbReference>
<dbReference type="InterPro" id="IPR003346">
    <property type="entry name" value="Transposase_20"/>
</dbReference>
<dbReference type="PANTHER" id="PTHR33055:SF16">
    <property type="entry name" value="TRANSPOSASE FOR INSERTION SEQUENCE ELEMENT IS1547"/>
    <property type="match status" value="1"/>
</dbReference>
<evidence type="ECO:0000259" key="1">
    <source>
        <dbReference type="Pfam" id="PF01548"/>
    </source>
</evidence>
<keyword evidence="4" id="KW-1185">Reference proteome</keyword>
<sequence>MTDLRDVVDVVIGVDTHVHTHSAAVVDTATGGVLNEITVEATAQGYAELVAFANNHATLRAWAIEGTSGHGAGLSRHLLEASEIVIELDRPKRSARRNGAKSDPLDAIRAAREAMSRPKLGTPRSGGERQALSVLLAARRSAINASTEAQLQVFSLVIAAPEPIRARFRGQKLAAMLNTAAGLRVHASWDVETTSTVVALRTLARRAHAMLKEARELQKAILAIIRSWRPDLLEEFGVGPIVAATVLCAWSHPGRIHSEAAFAMLAGVAPIPANSGQVTTRYRLNRYGDRSLNTALHTVVQIRIQYQQATRDYVARRTAEGKTSREIKRCLARYVARDLYRLLENGAAAA</sequence>
<dbReference type="Pfam" id="PF02371">
    <property type="entry name" value="Transposase_20"/>
    <property type="match status" value="1"/>
</dbReference>
<dbReference type="OrthoDB" id="4337860at2"/>
<evidence type="ECO:0000259" key="2">
    <source>
        <dbReference type="Pfam" id="PF02371"/>
    </source>
</evidence>
<proteinExistence type="predicted"/>
<dbReference type="GO" id="GO:0006313">
    <property type="term" value="P:DNA transposition"/>
    <property type="evidence" value="ECO:0007669"/>
    <property type="project" value="InterPro"/>
</dbReference>
<gene>
    <name evidence="3" type="ORF">EFL26_02355</name>
</gene>
<dbReference type="EMBL" id="RJSF01000005">
    <property type="protein sequence ID" value="RNM17096.1"/>
    <property type="molecule type" value="Genomic_DNA"/>
</dbReference>
<feature type="domain" description="Transposase IS116/IS110/IS902 C-terminal" evidence="2">
    <location>
        <begin position="236"/>
        <end position="314"/>
    </location>
</feature>
<dbReference type="AlphaFoldDB" id="A0A3N0GY06"/>
<accession>A0A3N0GY06</accession>
<dbReference type="Proteomes" id="UP000279994">
    <property type="component" value="Unassembled WGS sequence"/>
</dbReference>
<dbReference type="PANTHER" id="PTHR33055">
    <property type="entry name" value="TRANSPOSASE FOR INSERTION SEQUENCE ELEMENT IS1111A"/>
    <property type="match status" value="1"/>
</dbReference>
<organism evidence="3 4">
    <name type="scientific">Nocardioides pocheonensis</name>
    <dbReference type="NCBI Taxonomy" id="661485"/>
    <lineage>
        <taxon>Bacteria</taxon>
        <taxon>Bacillati</taxon>
        <taxon>Actinomycetota</taxon>
        <taxon>Actinomycetes</taxon>
        <taxon>Propionibacteriales</taxon>
        <taxon>Nocardioidaceae</taxon>
        <taxon>Nocardioides</taxon>
    </lineage>
</organism>
<dbReference type="InterPro" id="IPR002525">
    <property type="entry name" value="Transp_IS110-like_N"/>
</dbReference>
<reference evidence="3 4" key="1">
    <citation type="submission" date="2018-11" db="EMBL/GenBank/DDBJ databases">
        <authorList>
            <person name="Li F."/>
        </authorList>
    </citation>
    <scope>NUCLEOTIDE SEQUENCE [LARGE SCALE GENOMIC DNA]</scope>
    <source>
        <strain evidence="3 4">Gsoil 818</strain>
    </source>
</reference>
<dbReference type="GO" id="GO:0003677">
    <property type="term" value="F:DNA binding"/>
    <property type="evidence" value="ECO:0007669"/>
    <property type="project" value="InterPro"/>
</dbReference>
<protein>
    <submittedName>
        <fullName evidence="3">IS110 family transposase</fullName>
    </submittedName>
</protein>
<evidence type="ECO:0000313" key="4">
    <source>
        <dbReference type="Proteomes" id="UP000279994"/>
    </source>
</evidence>
<name>A0A3N0GY06_9ACTN</name>
<dbReference type="Pfam" id="PF01548">
    <property type="entry name" value="DEDD_Tnp_IS110"/>
    <property type="match status" value="1"/>
</dbReference>
<feature type="domain" description="Transposase IS110-like N-terminal" evidence="1">
    <location>
        <begin position="12"/>
        <end position="153"/>
    </location>
</feature>
<comment type="caution">
    <text evidence="3">The sequence shown here is derived from an EMBL/GenBank/DDBJ whole genome shotgun (WGS) entry which is preliminary data.</text>
</comment>
<evidence type="ECO:0000313" key="3">
    <source>
        <dbReference type="EMBL" id="RNM17096.1"/>
    </source>
</evidence>